<keyword evidence="3 5" id="KW-0863">Zinc-finger</keyword>
<dbReference type="GO" id="GO:0008270">
    <property type="term" value="F:zinc ion binding"/>
    <property type="evidence" value="ECO:0007669"/>
    <property type="project" value="UniProtKB-KW"/>
</dbReference>
<dbReference type="Proteomes" id="UP001152888">
    <property type="component" value="Unassembled WGS sequence"/>
</dbReference>
<organism evidence="8 9">
    <name type="scientific">Acanthoscelides obtectus</name>
    <name type="common">Bean weevil</name>
    <name type="synonym">Bruchus obtectus</name>
    <dbReference type="NCBI Taxonomy" id="200917"/>
    <lineage>
        <taxon>Eukaryota</taxon>
        <taxon>Metazoa</taxon>
        <taxon>Ecdysozoa</taxon>
        <taxon>Arthropoda</taxon>
        <taxon>Hexapoda</taxon>
        <taxon>Insecta</taxon>
        <taxon>Pterygota</taxon>
        <taxon>Neoptera</taxon>
        <taxon>Endopterygota</taxon>
        <taxon>Coleoptera</taxon>
        <taxon>Polyphaga</taxon>
        <taxon>Cucujiformia</taxon>
        <taxon>Chrysomeloidea</taxon>
        <taxon>Chrysomelidae</taxon>
        <taxon>Bruchinae</taxon>
        <taxon>Bruchini</taxon>
        <taxon>Acanthoscelides</taxon>
    </lineage>
</organism>
<dbReference type="EMBL" id="CAKOFQ010006705">
    <property type="protein sequence ID" value="CAH1963029.1"/>
    <property type="molecule type" value="Genomic_DNA"/>
</dbReference>
<dbReference type="OrthoDB" id="3561125at2759"/>
<proteinExistence type="predicted"/>
<gene>
    <name evidence="8" type="ORF">ACAOBT_LOCUS4971</name>
</gene>
<evidence type="ECO:0000256" key="1">
    <source>
        <dbReference type="ARBA" id="ARBA00022723"/>
    </source>
</evidence>
<dbReference type="AlphaFoldDB" id="A0A9P0NZ72"/>
<evidence type="ECO:0000256" key="3">
    <source>
        <dbReference type="ARBA" id="ARBA00022771"/>
    </source>
</evidence>
<feature type="compositionally biased region" description="Polar residues" evidence="6">
    <location>
        <begin position="79"/>
        <end position="88"/>
    </location>
</feature>
<evidence type="ECO:0000256" key="5">
    <source>
        <dbReference type="PROSITE-ProRule" id="PRU00042"/>
    </source>
</evidence>
<evidence type="ECO:0000313" key="8">
    <source>
        <dbReference type="EMBL" id="CAH1963029.1"/>
    </source>
</evidence>
<dbReference type="PANTHER" id="PTHR24379:SF121">
    <property type="entry name" value="C2H2-TYPE DOMAIN-CONTAINING PROTEIN"/>
    <property type="match status" value="1"/>
</dbReference>
<reference evidence="8" key="1">
    <citation type="submission" date="2022-03" db="EMBL/GenBank/DDBJ databases">
        <authorList>
            <person name="Sayadi A."/>
        </authorList>
    </citation>
    <scope>NUCLEOTIDE SEQUENCE</scope>
</reference>
<evidence type="ECO:0000259" key="7">
    <source>
        <dbReference type="PROSITE" id="PS50157"/>
    </source>
</evidence>
<sequence length="529" mass="60838">MDDQEEPINQITDDIIENHGIEASEVELAQQENEFTEVLLEYVEPESIAGIGEVTENQEGPINVGILKEQPGMGAATQEHSYASSAKFSSEETSKQEGNHLVPKTHCSHVENEDENASCFTCYLANKKNKLTAHMKELEAIKEKHTPISVSNSSYSHHNFCKECKRHYKYTIGFDDHILKNHPDKISIVTSKVFFCTNCKYQTTYKRDYEKHMLMHSQPPSKPHPCPHCRATPKSRLALDDHILIRHPIFVDTIQSKVYHCKQCGHKTVFKSEFESHMLKHQPNISKDSRIFICTDCNEKFSSTVLLRQHILNDHSAGEYEPKAHVIIKYSGRVSDDSSAFVCTTCDKKFKSRTWLRHHVIRKHPKFTSRVLSKIHGCPECEFKTIFKSDLARHMIKHSEIKYSNINITPPDLDDQISETLDESEPSETLNCPNCDFKTTDKKTFDVHVLEHSQTKLVSLFSCAKCDAHFTNKIHLDQHLHKNHSRAIHLMTYKLLRCPGCTYQSKFKSKMSKHVSIEHPEMIHDDSSR</sequence>
<dbReference type="SUPFAM" id="SSF57667">
    <property type="entry name" value="beta-beta-alpha zinc fingers"/>
    <property type="match status" value="2"/>
</dbReference>
<dbReference type="InterPro" id="IPR036236">
    <property type="entry name" value="Znf_C2H2_sf"/>
</dbReference>
<name>A0A9P0NZ72_ACAOB</name>
<keyword evidence="2" id="KW-0677">Repeat</keyword>
<dbReference type="PROSITE" id="PS50157">
    <property type="entry name" value="ZINC_FINGER_C2H2_2"/>
    <property type="match status" value="3"/>
</dbReference>
<dbReference type="PANTHER" id="PTHR24379">
    <property type="entry name" value="KRAB AND ZINC FINGER DOMAIN-CONTAINING"/>
    <property type="match status" value="1"/>
</dbReference>
<evidence type="ECO:0000256" key="6">
    <source>
        <dbReference type="SAM" id="MobiDB-lite"/>
    </source>
</evidence>
<feature type="region of interest" description="Disordered" evidence="6">
    <location>
        <begin position="79"/>
        <end position="98"/>
    </location>
</feature>
<dbReference type="Pfam" id="PF00096">
    <property type="entry name" value="zf-C2H2"/>
    <property type="match status" value="2"/>
</dbReference>
<feature type="compositionally biased region" description="Basic and acidic residues" evidence="6">
    <location>
        <begin position="89"/>
        <end position="98"/>
    </location>
</feature>
<keyword evidence="9" id="KW-1185">Reference proteome</keyword>
<feature type="domain" description="C2H2-type" evidence="7">
    <location>
        <begin position="461"/>
        <end position="485"/>
    </location>
</feature>
<evidence type="ECO:0000256" key="2">
    <source>
        <dbReference type="ARBA" id="ARBA00022737"/>
    </source>
</evidence>
<protein>
    <recommendedName>
        <fullName evidence="7">C2H2-type domain-containing protein</fullName>
    </recommendedName>
</protein>
<dbReference type="SMART" id="SM00355">
    <property type="entry name" value="ZnF_C2H2"/>
    <property type="match status" value="10"/>
</dbReference>
<keyword evidence="4" id="KW-0862">Zinc</keyword>
<dbReference type="Gene3D" id="3.30.160.60">
    <property type="entry name" value="Classic Zinc Finger"/>
    <property type="match status" value="4"/>
</dbReference>
<feature type="domain" description="C2H2-type" evidence="7">
    <location>
        <begin position="341"/>
        <end position="364"/>
    </location>
</feature>
<evidence type="ECO:0000256" key="4">
    <source>
        <dbReference type="ARBA" id="ARBA00022833"/>
    </source>
</evidence>
<feature type="domain" description="C2H2-type" evidence="7">
    <location>
        <begin position="292"/>
        <end position="320"/>
    </location>
</feature>
<dbReference type="InterPro" id="IPR013087">
    <property type="entry name" value="Znf_C2H2_type"/>
</dbReference>
<comment type="caution">
    <text evidence="8">The sequence shown here is derived from an EMBL/GenBank/DDBJ whole genome shotgun (WGS) entry which is preliminary data.</text>
</comment>
<evidence type="ECO:0000313" key="9">
    <source>
        <dbReference type="Proteomes" id="UP001152888"/>
    </source>
</evidence>
<dbReference type="PROSITE" id="PS00028">
    <property type="entry name" value="ZINC_FINGER_C2H2_1"/>
    <property type="match status" value="3"/>
</dbReference>
<keyword evidence="1" id="KW-0479">Metal-binding</keyword>
<accession>A0A9P0NZ72</accession>